<feature type="domain" description="Lipocalin/cytosolic fatty-acid binding" evidence="1">
    <location>
        <begin position="61"/>
        <end position="208"/>
    </location>
</feature>
<protein>
    <recommendedName>
        <fullName evidence="1">Lipocalin/cytosolic fatty-acid binding domain-containing protein</fullName>
    </recommendedName>
</protein>
<dbReference type="Pfam" id="PF08212">
    <property type="entry name" value="Lipocalin_2"/>
    <property type="match status" value="1"/>
</dbReference>
<reference evidence="2 3" key="1">
    <citation type="submission" date="2020-06" db="EMBL/GenBank/DDBJ databases">
        <title>WGS assembly of Ceratodon purpureus strain R40.</title>
        <authorList>
            <person name="Carey S.B."/>
            <person name="Jenkins J."/>
            <person name="Shu S."/>
            <person name="Lovell J.T."/>
            <person name="Sreedasyam A."/>
            <person name="Maumus F."/>
            <person name="Tiley G.P."/>
            <person name="Fernandez-Pozo N."/>
            <person name="Barry K."/>
            <person name="Chen C."/>
            <person name="Wang M."/>
            <person name="Lipzen A."/>
            <person name="Daum C."/>
            <person name="Saski C.A."/>
            <person name="Payton A.C."/>
            <person name="Mcbreen J.C."/>
            <person name="Conrad R.E."/>
            <person name="Kollar L.M."/>
            <person name="Olsson S."/>
            <person name="Huttunen S."/>
            <person name="Landis J.B."/>
            <person name="Wickett N.J."/>
            <person name="Johnson M.G."/>
            <person name="Rensing S.A."/>
            <person name="Grimwood J."/>
            <person name="Schmutz J."/>
            <person name="Mcdaniel S.F."/>
        </authorList>
    </citation>
    <scope>NUCLEOTIDE SEQUENCE [LARGE SCALE GENOMIC DNA]</scope>
    <source>
        <strain evidence="2 3">R40</strain>
    </source>
</reference>
<name>A0A8T0G8Z9_CERPU</name>
<dbReference type="PRINTS" id="PR01171">
    <property type="entry name" value="BCTLIPOCALIN"/>
</dbReference>
<dbReference type="OrthoDB" id="565904at2759"/>
<dbReference type="InterPro" id="IPR022272">
    <property type="entry name" value="Lipocalin_CS"/>
</dbReference>
<dbReference type="SUPFAM" id="SSF50814">
    <property type="entry name" value="Lipocalins"/>
    <property type="match status" value="1"/>
</dbReference>
<dbReference type="InterPro" id="IPR012674">
    <property type="entry name" value="Calycin"/>
</dbReference>
<dbReference type="CDD" id="cd19438">
    <property type="entry name" value="lipocalin_Blc-like"/>
    <property type="match status" value="1"/>
</dbReference>
<proteinExistence type="predicted"/>
<evidence type="ECO:0000313" key="2">
    <source>
        <dbReference type="EMBL" id="KAG0555786.1"/>
    </source>
</evidence>
<accession>A0A8T0G8Z9</accession>
<dbReference type="InterPro" id="IPR000566">
    <property type="entry name" value="Lipocln_cytosolic_FA-bd_dom"/>
</dbReference>
<sequence length="234" mass="26954">MLRTSSQRVLRQGFELFWLTRLQYTSQVIDSASTTEFQKRDYSSFFTKMGGEKDLNVVQNVDLTRYQGRWYEIASIPSRFQPSTGTNSRATYALQEDQTVDVLNETWVDGKRSYIHGKAWKADPASPDAKLKVRFMVPPFLPIIPVTGDYWVMKLDDNYQWALVGVPSRTSLWVLCRTQEMSEETYKELLEHATNEGYDVSKLHKTEQIPGVGESEGEDTDRAGVWWVKSLFGK</sequence>
<evidence type="ECO:0000259" key="1">
    <source>
        <dbReference type="Pfam" id="PF08212"/>
    </source>
</evidence>
<dbReference type="PANTHER" id="PTHR10612:SF34">
    <property type="entry name" value="APOLIPOPROTEIN D"/>
    <property type="match status" value="1"/>
</dbReference>
<dbReference type="EMBL" id="CM026432">
    <property type="protein sequence ID" value="KAG0555786.1"/>
    <property type="molecule type" value="Genomic_DNA"/>
</dbReference>
<dbReference type="PROSITE" id="PS00213">
    <property type="entry name" value="LIPOCALIN"/>
    <property type="match status" value="1"/>
</dbReference>
<gene>
    <name evidence="2" type="ORF">KC19_11G002500</name>
</gene>
<dbReference type="Gene3D" id="2.40.128.20">
    <property type="match status" value="1"/>
</dbReference>
<dbReference type="GO" id="GO:0005737">
    <property type="term" value="C:cytoplasm"/>
    <property type="evidence" value="ECO:0007669"/>
    <property type="project" value="TreeGrafter"/>
</dbReference>
<keyword evidence="3" id="KW-1185">Reference proteome</keyword>
<evidence type="ECO:0000313" key="3">
    <source>
        <dbReference type="Proteomes" id="UP000822688"/>
    </source>
</evidence>
<comment type="caution">
    <text evidence="2">The sequence shown here is derived from an EMBL/GenBank/DDBJ whole genome shotgun (WGS) entry which is preliminary data.</text>
</comment>
<dbReference type="Proteomes" id="UP000822688">
    <property type="component" value="Chromosome 11"/>
</dbReference>
<organism evidence="2 3">
    <name type="scientific">Ceratodon purpureus</name>
    <name type="common">Fire moss</name>
    <name type="synonym">Dicranum purpureum</name>
    <dbReference type="NCBI Taxonomy" id="3225"/>
    <lineage>
        <taxon>Eukaryota</taxon>
        <taxon>Viridiplantae</taxon>
        <taxon>Streptophyta</taxon>
        <taxon>Embryophyta</taxon>
        <taxon>Bryophyta</taxon>
        <taxon>Bryophytina</taxon>
        <taxon>Bryopsida</taxon>
        <taxon>Dicranidae</taxon>
        <taxon>Pseudoditrichales</taxon>
        <taxon>Ditrichaceae</taxon>
        <taxon>Ceratodon</taxon>
    </lineage>
</organism>
<dbReference type="InterPro" id="IPR002446">
    <property type="entry name" value="Lipocalin_bac"/>
</dbReference>
<dbReference type="AlphaFoldDB" id="A0A8T0G8Z9"/>
<dbReference type="GO" id="GO:0000302">
    <property type="term" value="P:response to reactive oxygen species"/>
    <property type="evidence" value="ECO:0007669"/>
    <property type="project" value="TreeGrafter"/>
</dbReference>
<dbReference type="InterPro" id="IPR047202">
    <property type="entry name" value="Lipocalin_Blc-like_dom"/>
</dbReference>
<dbReference type="GO" id="GO:0006629">
    <property type="term" value="P:lipid metabolic process"/>
    <property type="evidence" value="ECO:0007669"/>
    <property type="project" value="TreeGrafter"/>
</dbReference>
<dbReference type="PANTHER" id="PTHR10612">
    <property type="entry name" value="APOLIPOPROTEIN D"/>
    <property type="match status" value="1"/>
</dbReference>